<dbReference type="PANTHER" id="PTHR43794">
    <property type="entry name" value="AMINOHYDROLASE SSNA-RELATED"/>
    <property type="match status" value="1"/>
</dbReference>
<comment type="caution">
    <text evidence="3">The sequence shown here is derived from an EMBL/GenBank/DDBJ whole genome shotgun (WGS) entry which is preliminary data.</text>
</comment>
<dbReference type="InterPro" id="IPR006680">
    <property type="entry name" value="Amidohydro-rel"/>
</dbReference>
<evidence type="ECO:0000259" key="2">
    <source>
        <dbReference type="Pfam" id="PF01979"/>
    </source>
</evidence>
<dbReference type="GO" id="GO:0050416">
    <property type="term" value="F:formimidoylglutamate deiminase activity"/>
    <property type="evidence" value="ECO:0007669"/>
    <property type="project" value="UniProtKB-EC"/>
</dbReference>
<organism evidence="3 4">
    <name type="scientific">Actinomycetospora endophytica</name>
    <dbReference type="NCBI Taxonomy" id="2291215"/>
    <lineage>
        <taxon>Bacteria</taxon>
        <taxon>Bacillati</taxon>
        <taxon>Actinomycetota</taxon>
        <taxon>Actinomycetes</taxon>
        <taxon>Pseudonocardiales</taxon>
        <taxon>Pseudonocardiaceae</taxon>
        <taxon>Actinomycetospora</taxon>
    </lineage>
</organism>
<keyword evidence="1 3" id="KW-0378">Hydrolase</keyword>
<evidence type="ECO:0000256" key="1">
    <source>
        <dbReference type="ARBA" id="ARBA00022801"/>
    </source>
</evidence>
<dbReference type="Pfam" id="PF01979">
    <property type="entry name" value="Amidohydro_1"/>
    <property type="match status" value="1"/>
</dbReference>
<dbReference type="RefSeq" id="WP_230729636.1">
    <property type="nucleotide sequence ID" value="NZ_JAJNDB010000001.1"/>
</dbReference>
<dbReference type="Gene3D" id="2.30.40.10">
    <property type="entry name" value="Urease, subunit C, domain 1"/>
    <property type="match status" value="1"/>
</dbReference>
<dbReference type="InterPro" id="IPR032466">
    <property type="entry name" value="Metal_Hydrolase"/>
</dbReference>
<evidence type="ECO:0000313" key="3">
    <source>
        <dbReference type="EMBL" id="MCD2191944.1"/>
    </source>
</evidence>
<sequence length="462" mass="49239">MDRTVNGRWWCEHAWTGPGATRHGVLVDVEHGRITGVVPDVDHPPDGVDVLRGLVLPGLANGHSHAFHRMLRSRTQRDHGSFWTWRELMYRAAHQLDPTTYHELATAVFTEMALAGITAVGEFHYVHHDRDGTAYDDPNAMGVALIEAARTVGIRLTLLDTCYLSSDVDRAPLGPAQRRFGDGSGDAWGARVENLHQRFSGADDVVVGAALHSVRAVPLEHIPAVTGWAQAHSAPLHVHVAEQTAEVERCRAVHGCSPVALLRDAGVLGPRTTAVHATHLGPADIADLRESGTGVCFCPTTERDLGDGIGPASALLAAPSGPLSLGSDSHAVVDLLEEARAVELDERLCRRQRGVIDADTLLRCATEYGHRALGRPDAGTITPGARADLIAIDLTTVRTAGGGATAETAVFAATAADVRDVVIDGRVVVRDGRHLTRPEPGRDLARVTAALLDDPGARECVS</sequence>
<dbReference type="SUPFAM" id="SSF51556">
    <property type="entry name" value="Metallo-dependent hydrolases"/>
    <property type="match status" value="1"/>
</dbReference>
<gene>
    <name evidence="3" type="ORF">LQ327_00885</name>
</gene>
<reference evidence="3 4" key="1">
    <citation type="submission" date="2021-11" db="EMBL/GenBank/DDBJ databases">
        <title>Draft genome sequence of Actinomycetospora sp. SF1 isolated from the rhizosphere soil.</title>
        <authorList>
            <person name="Duangmal K."/>
            <person name="Chantavorakit T."/>
        </authorList>
    </citation>
    <scope>NUCLEOTIDE SEQUENCE [LARGE SCALE GENOMIC DNA]</scope>
    <source>
        <strain evidence="3 4">TBRC 5722</strain>
    </source>
</reference>
<dbReference type="EC" id="3.5.3.13" evidence="3"/>
<evidence type="ECO:0000313" key="4">
    <source>
        <dbReference type="Proteomes" id="UP001199469"/>
    </source>
</evidence>
<feature type="domain" description="Amidohydrolase-related" evidence="2">
    <location>
        <begin position="54"/>
        <end position="428"/>
    </location>
</feature>
<protein>
    <submittedName>
        <fullName evidence="3">Formimidoylglutamate deiminase</fullName>
        <ecNumber evidence="3">3.5.3.13</ecNumber>
    </submittedName>
</protein>
<proteinExistence type="predicted"/>
<dbReference type="InterPro" id="IPR010252">
    <property type="entry name" value="HutF"/>
</dbReference>
<dbReference type="EMBL" id="JAJNDB010000001">
    <property type="protein sequence ID" value="MCD2191944.1"/>
    <property type="molecule type" value="Genomic_DNA"/>
</dbReference>
<dbReference type="PANTHER" id="PTHR43794:SF11">
    <property type="entry name" value="AMIDOHYDROLASE-RELATED DOMAIN-CONTAINING PROTEIN"/>
    <property type="match status" value="1"/>
</dbReference>
<dbReference type="NCBIfam" id="NF006681">
    <property type="entry name" value="PRK09229.1-2"/>
    <property type="match status" value="1"/>
</dbReference>
<keyword evidence="4" id="KW-1185">Reference proteome</keyword>
<dbReference type="InterPro" id="IPR050287">
    <property type="entry name" value="MTA/SAH_deaminase"/>
</dbReference>
<accession>A0ABS8P1H3</accession>
<dbReference type="NCBIfam" id="TIGR02022">
    <property type="entry name" value="hutF"/>
    <property type="match status" value="1"/>
</dbReference>
<name>A0ABS8P1H3_9PSEU</name>
<dbReference type="Gene3D" id="3.20.20.140">
    <property type="entry name" value="Metal-dependent hydrolases"/>
    <property type="match status" value="1"/>
</dbReference>
<dbReference type="SUPFAM" id="SSF51338">
    <property type="entry name" value="Composite domain of metallo-dependent hydrolases"/>
    <property type="match status" value="1"/>
</dbReference>
<dbReference type="InterPro" id="IPR011059">
    <property type="entry name" value="Metal-dep_hydrolase_composite"/>
</dbReference>
<dbReference type="Proteomes" id="UP001199469">
    <property type="component" value="Unassembled WGS sequence"/>
</dbReference>